<dbReference type="RefSeq" id="WP_264514320.1">
    <property type="nucleotide sequence ID" value="NZ_JAPDDR010000007.1"/>
</dbReference>
<proteinExistence type="predicted"/>
<reference evidence="3" key="1">
    <citation type="submission" date="2022-10" db="EMBL/GenBank/DDBJ databases">
        <title>Luteolibacter sp. GHJ8, whole genome shotgun sequencing project.</title>
        <authorList>
            <person name="Zhao G."/>
            <person name="Shen L."/>
        </authorList>
    </citation>
    <scope>NUCLEOTIDE SEQUENCE</scope>
    <source>
        <strain evidence="3">GHJ8</strain>
    </source>
</reference>
<gene>
    <name evidence="3" type="ORF">OJ996_14455</name>
</gene>
<evidence type="ECO:0000313" key="3">
    <source>
        <dbReference type="EMBL" id="MCW1914785.1"/>
    </source>
</evidence>
<evidence type="ECO:0000256" key="2">
    <source>
        <dbReference type="SAM" id="SignalP"/>
    </source>
</evidence>
<organism evidence="3 4">
    <name type="scientific">Luteolibacter rhizosphaerae</name>
    <dbReference type="NCBI Taxonomy" id="2989719"/>
    <lineage>
        <taxon>Bacteria</taxon>
        <taxon>Pseudomonadati</taxon>
        <taxon>Verrucomicrobiota</taxon>
        <taxon>Verrucomicrobiia</taxon>
        <taxon>Verrucomicrobiales</taxon>
        <taxon>Verrucomicrobiaceae</taxon>
        <taxon>Luteolibacter</taxon>
    </lineage>
</organism>
<feature type="signal peptide" evidence="2">
    <location>
        <begin position="1"/>
        <end position="28"/>
    </location>
</feature>
<comment type="caution">
    <text evidence="3">The sequence shown here is derived from an EMBL/GenBank/DDBJ whole genome shotgun (WGS) entry which is preliminary data.</text>
</comment>
<evidence type="ECO:0000313" key="4">
    <source>
        <dbReference type="Proteomes" id="UP001165653"/>
    </source>
</evidence>
<feature type="chain" id="PRO_5045092418" evidence="2">
    <location>
        <begin position="29"/>
        <end position="185"/>
    </location>
</feature>
<name>A0ABT3G4K0_9BACT</name>
<protein>
    <submittedName>
        <fullName evidence="3">FimB/Mfa2 family fimbrial subunit</fullName>
    </submittedName>
</protein>
<accession>A0ABT3G4K0</accession>
<dbReference type="EMBL" id="JAPDDR010000007">
    <property type="protein sequence ID" value="MCW1914785.1"/>
    <property type="molecule type" value="Genomic_DNA"/>
</dbReference>
<evidence type="ECO:0000256" key="1">
    <source>
        <dbReference type="SAM" id="MobiDB-lite"/>
    </source>
</evidence>
<dbReference type="Proteomes" id="UP001165653">
    <property type="component" value="Unassembled WGS sequence"/>
</dbReference>
<keyword evidence="4" id="KW-1185">Reference proteome</keyword>
<keyword evidence="2" id="KW-0732">Signal</keyword>
<sequence length="185" mass="19986">MKLNHKLATCLVMAGCLGAVAQASPAGAENDAYEMAVRQTQAGFTIYPGASGNLQPGEKTMPLMMPVTAGVTYTFLIGVDERVADVDLYVFDEQGNEILVDDRTDRRAGTKFVAPYTGTALVTVLMNSTRLNRETGKYHGLASWALLVGTRGGPQQERYKPTNLPGDNNEKARDTEPKTEQGITD</sequence>
<feature type="compositionally biased region" description="Basic and acidic residues" evidence="1">
    <location>
        <begin position="168"/>
        <end position="179"/>
    </location>
</feature>
<feature type="region of interest" description="Disordered" evidence="1">
    <location>
        <begin position="152"/>
        <end position="185"/>
    </location>
</feature>